<dbReference type="Proteomes" id="UP000260351">
    <property type="component" value="Unassembled WGS sequence"/>
</dbReference>
<comment type="caution">
    <text evidence="10">The sequence shown here is derived from an EMBL/GenBank/DDBJ whole genome shotgun (WGS) entry which is preliminary data.</text>
</comment>
<dbReference type="SUPFAM" id="SSF52540">
    <property type="entry name" value="P-loop containing nucleoside triphosphate hydrolases"/>
    <property type="match status" value="1"/>
</dbReference>
<keyword evidence="7" id="KW-0472">Membrane</keyword>
<accession>A0A3E1K8P1</accession>
<dbReference type="SUPFAM" id="SSF52799">
    <property type="entry name" value="(Phosphotyrosine protein) phosphatases II"/>
    <property type="match status" value="1"/>
</dbReference>
<evidence type="ECO:0000256" key="2">
    <source>
        <dbReference type="ARBA" id="ARBA00005417"/>
    </source>
</evidence>
<evidence type="ECO:0000256" key="7">
    <source>
        <dbReference type="ARBA" id="ARBA00023136"/>
    </source>
</evidence>
<dbReference type="Pfam" id="PF22785">
    <property type="entry name" value="Tc-R-P"/>
    <property type="match status" value="1"/>
</dbReference>
<evidence type="ECO:0000313" key="10">
    <source>
        <dbReference type="EMBL" id="RFF30456.1"/>
    </source>
</evidence>
<evidence type="ECO:0000256" key="3">
    <source>
        <dbReference type="ARBA" id="ARBA00022448"/>
    </source>
</evidence>
<evidence type="ECO:0000259" key="8">
    <source>
        <dbReference type="PROSITE" id="PS50056"/>
    </source>
</evidence>
<dbReference type="RefSeq" id="WP_116650649.1">
    <property type="nucleotide sequence ID" value="NZ_QUZK01000035.1"/>
</dbReference>
<dbReference type="Gene3D" id="3.90.190.10">
    <property type="entry name" value="Protein tyrosine phosphatase superfamily"/>
    <property type="match status" value="1"/>
</dbReference>
<keyword evidence="11" id="KW-1185">Reference proteome</keyword>
<dbReference type="SMART" id="SM00382">
    <property type="entry name" value="AAA"/>
    <property type="match status" value="1"/>
</dbReference>
<dbReference type="GO" id="GO:0005886">
    <property type="term" value="C:plasma membrane"/>
    <property type="evidence" value="ECO:0007669"/>
    <property type="project" value="UniProtKB-SubCell"/>
</dbReference>
<gene>
    <name evidence="10" type="ORF">DZC52_08195</name>
</gene>
<evidence type="ECO:0000259" key="9">
    <source>
        <dbReference type="PROSITE" id="PS50893"/>
    </source>
</evidence>
<keyword evidence="6 10" id="KW-0067">ATP-binding</keyword>
<evidence type="ECO:0000256" key="4">
    <source>
        <dbReference type="ARBA" id="ARBA00022475"/>
    </source>
</evidence>
<keyword evidence="4" id="KW-1003">Cell membrane</keyword>
<evidence type="ECO:0000256" key="6">
    <source>
        <dbReference type="ARBA" id="ARBA00022840"/>
    </source>
</evidence>
<proteinExistence type="inferred from homology"/>
<comment type="subcellular location">
    <subcellularLocation>
        <location evidence="1">Cell inner membrane</location>
        <topology evidence="1">Peripheral membrane protein</topology>
    </subcellularLocation>
</comment>
<dbReference type="Pfam" id="PF00005">
    <property type="entry name" value="ABC_tran"/>
    <property type="match status" value="1"/>
</dbReference>
<evidence type="ECO:0000256" key="5">
    <source>
        <dbReference type="ARBA" id="ARBA00022741"/>
    </source>
</evidence>
<dbReference type="GO" id="GO:0005524">
    <property type="term" value="F:ATP binding"/>
    <property type="evidence" value="ECO:0007669"/>
    <property type="project" value="UniProtKB-KW"/>
</dbReference>
<dbReference type="EMBL" id="QUZK01000035">
    <property type="protein sequence ID" value="RFF30456.1"/>
    <property type="molecule type" value="Genomic_DNA"/>
</dbReference>
<dbReference type="InterPro" id="IPR016130">
    <property type="entry name" value="Tyr_Pase_AS"/>
</dbReference>
<comment type="similarity">
    <text evidence="2">Belongs to the ABC transporter superfamily.</text>
</comment>
<dbReference type="PROSITE" id="PS50893">
    <property type="entry name" value="ABC_TRANSPORTER_2"/>
    <property type="match status" value="1"/>
</dbReference>
<dbReference type="OrthoDB" id="196319at2"/>
<evidence type="ECO:0000256" key="1">
    <source>
        <dbReference type="ARBA" id="ARBA00004417"/>
    </source>
</evidence>
<keyword evidence="5" id="KW-0547">Nucleotide-binding</keyword>
<dbReference type="PROSITE" id="PS00383">
    <property type="entry name" value="TYR_PHOSPHATASE_1"/>
    <property type="match status" value="1"/>
</dbReference>
<dbReference type="InterPro" id="IPR000387">
    <property type="entry name" value="Tyr_Pase_dom"/>
</dbReference>
<evidence type="ECO:0000313" key="11">
    <source>
        <dbReference type="Proteomes" id="UP000260351"/>
    </source>
</evidence>
<dbReference type="InterPro" id="IPR027417">
    <property type="entry name" value="P-loop_NTPase"/>
</dbReference>
<dbReference type="InterPro" id="IPR003593">
    <property type="entry name" value="AAA+_ATPase"/>
</dbReference>
<dbReference type="InterPro" id="IPR003439">
    <property type="entry name" value="ABC_transporter-like_ATP-bd"/>
</dbReference>
<dbReference type="InterPro" id="IPR029021">
    <property type="entry name" value="Prot-tyrosine_phosphatase-like"/>
</dbReference>
<keyword evidence="3" id="KW-0813">Transport</keyword>
<reference evidence="10 11" key="1">
    <citation type="submission" date="2018-08" db="EMBL/GenBank/DDBJ databases">
        <title>Wenzhouxiangella salilacus sp. nov., a novel bacterium isolated from a saline lake in Xinjiang Province, China.</title>
        <authorList>
            <person name="Han S."/>
        </authorList>
    </citation>
    <scope>NUCLEOTIDE SEQUENCE [LARGE SCALE GENOMIC DNA]</scope>
    <source>
        <strain evidence="10 11">XDB06</strain>
    </source>
</reference>
<dbReference type="PANTHER" id="PTHR43166">
    <property type="entry name" value="AMINO ACID IMPORT ATP-BINDING PROTEIN"/>
    <property type="match status" value="1"/>
</dbReference>
<dbReference type="AlphaFoldDB" id="A0A3E1K8P1"/>
<feature type="domain" description="ABC transporter" evidence="9">
    <location>
        <begin position="15"/>
        <end position="247"/>
    </location>
</feature>
<feature type="domain" description="Tyrosine specific protein phosphatases" evidence="8">
    <location>
        <begin position="361"/>
        <end position="428"/>
    </location>
</feature>
<dbReference type="GO" id="GO:0016887">
    <property type="term" value="F:ATP hydrolysis activity"/>
    <property type="evidence" value="ECO:0007669"/>
    <property type="project" value="InterPro"/>
</dbReference>
<sequence length="456" mass="50020">MTSGMRAGSGKVPVLWLEGFGAGFGDRVVLAEVDFELPARGLVALMGPTGVGKSTLLRAVCGLAQQNASFKTWGEMRYQGLMPGEAGWPRLVMQDARLLVSTVLENLAGGLPDRSRLTLPQQRQALTRALEEFDCSRFMDCLERPVVELSLADQRLIAILRHVLARPGLLCVDEPTVGLDEEGAGRVLTLLAACARQRPVLMATHHQAQAREHADVVALLVSGRIHECSTAREFFRGPRSREGRSFVELGTCPSPSPDIDPAVLDEDTPLPPPLPEQARQAMSAWAGPRGFVWLDPGRLAGTPRPGVVQDIEQDLDALVRVGVTRLLTLLEAPLDCEEALAERGLQAMHIPVDDMTAPTVTQAITLCRQIWRWLRQGEVVAVHCHAGHGRTGTALAAYRIWQGLSAVEAIDSLRAIERRWIQSREQIEFLERFEQFMQASGHRPTHGPELRDPVSS</sequence>
<dbReference type="CDD" id="cd00267">
    <property type="entry name" value="ABC_ATPase"/>
    <property type="match status" value="1"/>
</dbReference>
<dbReference type="FunFam" id="3.90.190.10:FF:000157">
    <property type="entry name" value="Protein-tyrosine phosphatase"/>
    <property type="match status" value="1"/>
</dbReference>
<name>A0A3E1K8P1_9GAMM</name>
<dbReference type="Gene3D" id="3.40.50.300">
    <property type="entry name" value="P-loop containing nucleotide triphosphate hydrolases"/>
    <property type="match status" value="1"/>
</dbReference>
<organism evidence="10 11">
    <name type="scientific">Wenzhouxiangella sediminis</name>
    <dbReference type="NCBI Taxonomy" id="1792836"/>
    <lineage>
        <taxon>Bacteria</taxon>
        <taxon>Pseudomonadati</taxon>
        <taxon>Pseudomonadota</taxon>
        <taxon>Gammaproteobacteria</taxon>
        <taxon>Chromatiales</taxon>
        <taxon>Wenzhouxiangellaceae</taxon>
        <taxon>Wenzhouxiangella</taxon>
    </lineage>
</organism>
<dbReference type="InterPro" id="IPR050086">
    <property type="entry name" value="MetN_ABC_transporter-like"/>
</dbReference>
<protein>
    <submittedName>
        <fullName evidence="10">ATP-binding cassette domain-containing protein</fullName>
    </submittedName>
</protein>
<dbReference type="PANTHER" id="PTHR43166:SF9">
    <property type="entry name" value="GLUTAMATE_ASPARTATE IMPORT ATP-BINDING PROTEIN GLTL"/>
    <property type="match status" value="1"/>
</dbReference>
<dbReference type="PROSITE" id="PS50056">
    <property type="entry name" value="TYR_PHOSPHATASE_2"/>
    <property type="match status" value="1"/>
</dbReference>